<dbReference type="AlphaFoldDB" id="A0AAW2KFR3"/>
<evidence type="ECO:0000313" key="3">
    <source>
        <dbReference type="EMBL" id="KAL0305820.1"/>
    </source>
</evidence>
<dbReference type="EMBL" id="JACGWJ010000028">
    <property type="protein sequence ID" value="KAL0305820.1"/>
    <property type="molecule type" value="Genomic_DNA"/>
</dbReference>
<reference evidence="3" key="2">
    <citation type="journal article" date="2024" name="Plant">
        <title>Genomic evolution and insights into agronomic trait innovations of Sesamum species.</title>
        <authorList>
            <person name="Miao H."/>
            <person name="Wang L."/>
            <person name="Qu L."/>
            <person name="Liu H."/>
            <person name="Sun Y."/>
            <person name="Le M."/>
            <person name="Wang Q."/>
            <person name="Wei S."/>
            <person name="Zheng Y."/>
            <person name="Lin W."/>
            <person name="Duan Y."/>
            <person name="Cao H."/>
            <person name="Xiong S."/>
            <person name="Wang X."/>
            <person name="Wei L."/>
            <person name="Li C."/>
            <person name="Ma Q."/>
            <person name="Ju M."/>
            <person name="Zhao R."/>
            <person name="Li G."/>
            <person name="Mu C."/>
            <person name="Tian Q."/>
            <person name="Mei H."/>
            <person name="Zhang T."/>
            <person name="Gao T."/>
            <person name="Zhang H."/>
        </authorList>
    </citation>
    <scope>NUCLEOTIDE SEQUENCE</scope>
    <source>
        <strain evidence="3">G02</strain>
    </source>
</reference>
<evidence type="ECO:0000256" key="2">
    <source>
        <dbReference type="SAM" id="Phobius"/>
    </source>
</evidence>
<feature type="region of interest" description="Disordered" evidence="1">
    <location>
        <begin position="59"/>
        <end position="87"/>
    </location>
</feature>
<organism evidence="3">
    <name type="scientific">Sesamum radiatum</name>
    <name type="common">Black benniseed</name>
    <dbReference type="NCBI Taxonomy" id="300843"/>
    <lineage>
        <taxon>Eukaryota</taxon>
        <taxon>Viridiplantae</taxon>
        <taxon>Streptophyta</taxon>
        <taxon>Embryophyta</taxon>
        <taxon>Tracheophyta</taxon>
        <taxon>Spermatophyta</taxon>
        <taxon>Magnoliopsida</taxon>
        <taxon>eudicotyledons</taxon>
        <taxon>Gunneridae</taxon>
        <taxon>Pentapetalae</taxon>
        <taxon>asterids</taxon>
        <taxon>lamiids</taxon>
        <taxon>Lamiales</taxon>
        <taxon>Pedaliaceae</taxon>
        <taxon>Sesamum</taxon>
    </lineage>
</organism>
<dbReference type="PANTHER" id="PTHR37746:SF1">
    <property type="entry name" value="TRANSMEMBRANE PROTEIN"/>
    <property type="match status" value="1"/>
</dbReference>
<accession>A0AAW2KFR3</accession>
<feature type="region of interest" description="Disordered" evidence="1">
    <location>
        <begin position="158"/>
        <end position="182"/>
    </location>
</feature>
<protein>
    <submittedName>
        <fullName evidence="3">Uncharacterized protein</fullName>
    </submittedName>
</protein>
<keyword evidence="2" id="KW-0472">Membrane</keyword>
<feature type="transmembrane region" description="Helical" evidence="2">
    <location>
        <begin position="7"/>
        <end position="26"/>
    </location>
</feature>
<dbReference type="PANTHER" id="PTHR37746">
    <property type="entry name" value="TRANSMEMBRANE PROTEIN"/>
    <property type="match status" value="1"/>
</dbReference>
<feature type="compositionally biased region" description="Polar residues" evidence="1">
    <location>
        <begin position="59"/>
        <end position="75"/>
    </location>
</feature>
<feature type="transmembrane region" description="Helical" evidence="2">
    <location>
        <begin position="32"/>
        <end position="50"/>
    </location>
</feature>
<reference evidence="3" key="1">
    <citation type="submission" date="2020-06" db="EMBL/GenBank/DDBJ databases">
        <authorList>
            <person name="Li T."/>
            <person name="Hu X."/>
            <person name="Zhang T."/>
            <person name="Song X."/>
            <person name="Zhang H."/>
            <person name="Dai N."/>
            <person name="Sheng W."/>
            <person name="Hou X."/>
            <person name="Wei L."/>
        </authorList>
    </citation>
    <scope>NUCLEOTIDE SEQUENCE</scope>
    <source>
        <strain evidence="3">G02</strain>
        <tissue evidence="3">Leaf</tissue>
    </source>
</reference>
<comment type="caution">
    <text evidence="3">The sequence shown here is derived from an EMBL/GenBank/DDBJ whole genome shotgun (WGS) entry which is preliminary data.</text>
</comment>
<gene>
    <name evidence="3" type="ORF">Sradi_5999300</name>
</gene>
<keyword evidence="2" id="KW-1133">Transmembrane helix</keyword>
<name>A0AAW2KFR3_SESRA</name>
<sequence length="222" mass="25414">MNFLGETLSVLFSTIITLYTLLLLYFPSLFLQFIFSPVVLSTLILLLYLLRLGAAQNSAPPRNGSNSAESDSNDPLPQPIQDHKWDSPVELPRSRFEPESNPFYADSFVEWDVRAPLEVIYEEYEGDDVEENDGVSEGKRESEIKIIQRYASLSLFYPESDSDTSSEGDFPTDGNWDSPDNMRFRWEEEDDRDGLIEIALDEKRNSEVEEENLIEIDLSPAR</sequence>
<proteinExistence type="predicted"/>
<keyword evidence="2" id="KW-0812">Transmembrane</keyword>
<evidence type="ECO:0000256" key="1">
    <source>
        <dbReference type="SAM" id="MobiDB-lite"/>
    </source>
</evidence>